<sequence>MKNYYFTQSANLKALFLFLGLTSIYSCSNDNESNMSDTSKKIEEKVVIANRNAGSLSFIDANTNVITKTLSIPNSNPMYVVYVPKTDRIYAGDRGGKKIHVIHPKTQEVESSINVGDGVFHMWADGQGKELWVMNDIDNTISVINLSTNSVTKTINVDLKPHDVFLTQDGSTAYVSVFTDSPTSDKIYKYSTSTYTKTGEASVGKDPHLFHANNRLFVACQSGKLYTLDSNTLNSISEKDYTGAHGIYPSPDYSKLFVSNITGGQLYSITSSTGDPISGPTTSPTATPHNIVINDKGSKMFVTHSGAAANTVSIYDINPLGGITYSTSVTAGTNPFGLTYYKREIN</sequence>
<proteinExistence type="predicted"/>
<evidence type="ECO:0008006" key="4">
    <source>
        <dbReference type="Google" id="ProtNLM"/>
    </source>
</evidence>
<feature type="chain" id="PRO_5005288769" description="Surface antigen" evidence="1">
    <location>
        <begin position="29"/>
        <end position="346"/>
    </location>
</feature>
<accession>A0A0J7IGJ4</accession>
<dbReference type="PANTHER" id="PTHR47197">
    <property type="entry name" value="PROTEIN NIRF"/>
    <property type="match status" value="1"/>
</dbReference>
<gene>
    <name evidence="2" type="ORF">ACM46_06595</name>
</gene>
<dbReference type="Gene3D" id="2.130.10.10">
    <property type="entry name" value="YVTN repeat-like/Quinoprotein amine dehydrogenase"/>
    <property type="match status" value="2"/>
</dbReference>
<dbReference type="Proteomes" id="UP000036261">
    <property type="component" value="Unassembled WGS sequence"/>
</dbReference>
<dbReference type="InterPro" id="IPR011048">
    <property type="entry name" value="Haem_d1_sf"/>
</dbReference>
<dbReference type="InterPro" id="IPR011964">
    <property type="entry name" value="YVTN_b-propeller_repeat"/>
</dbReference>
<dbReference type="PATRIC" id="fig|558151.6.peg.1382"/>
<keyword evidence="1" id="KW-0732">Signal</keyword>
<dbReference type="InterPro" id="IPR051200">
    <property type="entry name" value="Host-pathogen_enzymatic-act"/>
</dbReference>
<dbReference type="InterPro" id="IPR015943">
    <property type="entry name" value="WD40/YVTN_repeat-like_dom_sf"/>
</dbReference>
<dbReference type="NCBIfam" id="TIGR02276">
    <property type="entry name" value="beta_rpt_yvtn"/>
    <property type="match status" value="1"/>
</dbReference>
<name>A0A0J7IGJ4_9FLAO</name>
<dbReference type="AlphaFoldDB" id="A0A0J7IGJ4"/>
<dbReference type="SUPFAM" id="SSF51004">
    <property type="entry name" value="C-terminal (heme d1) domain of cytochrome cd1-nitrite reductase"/>
    <property type="match status" value="1"/>
</dbReference>
<dbReference type="PROSITE" id="PS51257">
    <property type="entry name" value="PROKAR_LIPOPROTEIN"/>
    <property type="match status" value="1"/>
</dbReference>
<reference evidence="2 3" key="1">
    <citation type="journal article" date="2013" name="Int. J. Syst. Evol. Microbiol.">
        <title>Chryseobacterium angstadtii sp. nov., isolated from a newt tank.</title>
        <authorList>
            <person name="Kirk K.E."/>
            <person name="Hoffman J.A."/>
            <person name="Smith K.A."/>
            <person name="Strahan B.L."/>
            <person name="Failor K.C."/>
            <person name="Krebs J.E."/>
            <person name="Gale A.N."/>
            <person name="Do T.D."/>
            <person name="Sontag T.C."/>
            <person name="Batties A.M."/>
            <person name="Mistiszyn K."/>
            <person name="Newman J.D."/>
        </authorList>
    </citation>
    <scope>NUCLEOTIDE SEQUENCE [LARGE SCALE GENOMIC DNA]</scope>
    <source>
        <strain evidence="2 3">KM</strain>
    </source>
</reference>
<evidence type="ECO:0000313" key="3">
    <source>
        <dbReference type="Proteomes" id="UP000036261"/>
    </source>
</evidence>
<evidence type="ECO:0000313" key="2">
    <source>
        <dbReference type="EMBL" id="KMQ65548.1"/>
    </source>
</evidence>
<keyword evidence="3" id="KW-1185">Reference proteome</keyword>
<organism evidence="2 3">
    <name type="scientific">Chryseobacterium angstadtii</name>
    <dbReference type="NCBI Taxonomy" id="558151"/>
    <lineage>
        <taxon>Bacteria</taxon>
        <taxon>Pseudomonadati</taxon>
        <taxon>Bacteroidota</taxon>
        <taxon>Flavobacteriia</taxon>
        <taxon>Flavobacteriales</taxon>
        <taxon>Weeksellaceae</taxon>
        <taxon>Chryseobacterium group</taxon>
        <taxon>Chryseobacterium</taxon>
    </lineage>
</organism>
<dbReference type="OrthoDB" id="1232203at2"/>
<dbReference type="STRING" id="558151.ACM46_06595"/>
<feature type="signal peptide" evidence="1">
    <location>
        <begin position="1"/>
        <end position="28"/>
    </location>
</feature>
<dbReference type="EMBL" id="LFND01000002">
    <property type="protein sequence ID" value="KMQ65548.1"/>
    <property type="molecule type" value="Genomic_DNA"/>
</dbReference>
<comment type="caution">
    <text evidence="2">The sequence shown here is derived from an EMBL/GenBank/DDBJ whole genome shotgun (WGS) entry which is preliminary data.</text>
</comment>
<protein>
    <recommendedName>
        <fullName evidence="4">Surface antigen</fullName>
    </recommendedName>
</protein>
<evidence type="ECO:0000256" key="1">
    <source>
        <dbReference type="SAM" id="SignalP"/>
    </source>
</evidence>
<dbReference type="RefSeq" id="WP_048505843.1">
    <property type="nucleotide sequence ID" value="NZ_LFND01000002.1"/>
</dbReference>
<dbReference type="PANTHER" id="PTHR47197:SF3">
    <property type="entry name" value="DIHYDRO-HEME D1 DEHYDROGENASE"/>
    <property type="match status" value="1"/>
</dbReference>